<name>A0ACB6QAQ7_9PLEO</name>
<protein>
    <submittedName>
        <fullName evidence="1">Uncharacterized protein</fullName>
    </submittedName>
</protein>
<dbReference type="Proteomes" id="UP000799755">
    <property type="component" value="Unassembled WGS sequence"/>
</dbReference>
<dbReference type="EMBL" id="MU003552">
    <property type="protein sequence ID" value="KAF2463236.1"/>
    <property type="molecule type" value="Genomic_DNA"/>
</dbReference>
<organism evidence="1 2">
    <name type="scientific">Lindgomyces ingoldianus</name>
    <dbReference type="NCBI Taxonomy" id="673940"/>
    <lineage>
        <taxon>Eukaryota</taxon>
        <taxon>Fungi</taxon>
        <taxon>Dikarya</taxon>
        <taxon>Ascomycota</taxon>
        <taxon>Pezizomycotina</taxon>
        <taxon>Dothideomycetes</taxon>
        <taxon>Pleosporomycetidae</taxon>
        <taxon>Pleosporales</taxon>
        <taxon>Lindgomycetaceae</taxon>
        <taxon>Lindgomyces</taxon>
    </lineage>
</organism>
<evidence type="ECO:0000313" key="2">
    <source>
        <dbReference type="Proteomes" id="UP000799755"/>
    </source>
</evidence>
<evidence type="ECO:0000313" key="1">
    <source>
        <dbReference type="EMBL" id="KAF2463236.1"/>
    </source>
</evidence>
<comment type="caution">
    <text evidence="1">The sequence shown here is derived from an EMBL/GenBank/DDBJ whole genome shotgun (WGS) entry which is preliminary data.</text>
</comment>
<keyword evidence="2" id="KW-1185">Reference proteome</keyword>
<gene>
    <name evidence="1" type="ORF">BDR25DRAFT_362954</name>
</gene>
<accession>A0ACB6QAQ7</accession>
<reference evidence="1" key="1">
    <citation type="journal article" date="2020" name="Stud. Mycol.">
        <title>101 Dothideomycetes genomes: a test case for predicting lifestyles and emergence of pathogens.</title>
        <authorList>
            <person name="Haridas S."/>
            <person name="Albert R."/>
            <person name="Binder M."/>
            <person name="Bloem J."/>
            <person name="Labutti K."/>
            <person name="Salamov A."/>
            <person name="Andreopoulos B."/>
            <person name="Baker S."/>
            <person name="Barry K."/>
            <person name="Bills G."/>
            <person name="Bluhm B."/>
            <person name="Cannon C."/>
            <person name="Castanera R."/>
            <person name="Culley D."/>
            <person name="Daum C."/>
            <person name="Ezra D."/>
            <person name="Gonzalez J."/>
            <person name="Henrissat B."/>
            <person name="Kuo A."/>
            <person name="Liang C."/>
            <person name="Lipzen A."/>
            <person name="Lutzoni F."/>
            <person name="Magnuson J."/>
            <person name="Mondo S."/>
            <person name="Nolan M."/>
            <person name="Ohm R."/>
            <person name="Pangilinan J."/>
            <person name="Park H.-J."/>
            <person name="Ramirez L."/>
            <person name="Alfaro M."/>
            <person name="Sun H."/>
            <person name="Tritt A."/>
            <person name="Yoshinaga Y."/>
            <person name="Zwiers L.-H."/>
            <person name="Turgeon B."/>
            <person name="Goodwin S."/>
            <person name="Spatafora J."/>
            <person name="Crous P."/>
            <person name="Grigoriev I."/>
        </authorList>
    </citation>
    <scope>NUCLEOTIDE SEQUENCE</scope>
    <source>
        <strain evidence="1">ATCC 200398</strain>
    </source>
</reference>
<sequence length="167" mass="19213">MASCRIDNFWFTTFHSVINSISQIRSEFSINVQSSDWIQLASLPQVQKPADQNLFLTAGNDVYDSFADVHSLLKTTKQEGKVMSIVMSYVCQWLNRDPARVSKRDNNKPLLRKDFLPALREKCGDDAEKQSIKLQERLLGYVRDKMSDFTSPGIEHYLHDIRHGETC</sequence>
<proteinExistence type="predicted"/>